<sequence length="223" mass="25225">WFDAFLDCHGSQAIGRRLSRDTNLSPPDINSRRASHLSVYRKASNQFLSAGSDMDSGSDISVPKSPLPLPTPNIKSPETKNTSKFSYVDIKSPSFKNKLSRFKEPVPDNNPKVIIHHDDDDVPKPVSRDSWANTSDSATEHLIEIIIPTEEKKTKEPVRPELPAKTSRSMLEHIPTLSETQRQLPPLPMKPKIVSYLPKKPHRNMNPETPHKRTAGKRDRRRS</sequence>
<feature type="region of interest" description="Disordered" evidence="1">
    <location>
        <begin position="175"/>
        <end position="223"/>
    </location>
</feature>
<organism evidence="2">
    <name type="scientific">Clastoptera arizonana</name>
    <name type="common">Arizona spittle bug</name>
    <dbReference type="NCBI Taxonomy" id="38151"/>
    <lineage>
        <taxon>Eukaryota</taxon>
        <taxon>Metazoa</taxon>
        <taxon>Ecdysozoa</taxon>
        <taxon>Arthropoda</taxon>
        <taxon>Hexapoda</taxon>
        <taxon>Insecta</taxon>
        <taxon>Pterygota</taxon>
        <taxon>Neoptera</taxon>
        <taxon>Paraneoptera</taxon>
        <taxon>Hemiptera</taxon>
        <taxon>Auchenorrhyncha</taxon>
        <taxon>Cercopoidea</taxon>
        <taxon>Clastopteridae</taxon>
        <taxon>Clastoptera</taxon>
    </lineage>
</organism>
<evidence type="ECO:0000256" key="1">
    <source>
        <dbReference type="SAM" id="MobiDB-lite"/>
    </source>
</evidence>
<reference evidence="2" key="1">
    <citation type="submission" date="2015-12" db="EMBL/GenBank/DDBJ databases">
        <title>De novo transcriptome assembly of four potential Pierce s Disease insect vectors from Arizona vineyards.</title>
        <authorList>
            <person name="Tassone E.E."/>
        </authorList>
    </citation>
    <scope>NUCLEOTIDE SEQUENCE</scope>
</reference>
<evidence type="ECO:0000313" key="2">
    <source>
        <dbReference type="EMBL" id="JAS12233.1"/>
    </source>
</evidence>
<feature type="non-terminal residue" evidence="2">
    <location>
        <position position="223"/>
    </location>
</feature>
<feature type="non-terminal residue" evidence="2">
    <location>
        <position position="1"/>
    </location>
</feature>
<feature type="compositionally biased region" description="Basic residues" evidence="1">
    <location>
        <begin position="212"/>
        <end position="223"/>
    </location>
</feature>
<dbReference type="EMBL" id="GEDC01025065">
    <property type="protein sequence ID" value="JAS12233.1"/>
    <property type="molecule type" value="Transcribed_RNA"/>
</dbReference>
<dbReference type="AlphaFoldDB" id="A0A1B6CFT2"/>
<gene>
    <name evidence="2" type="ORF">g.1055</name>
</gene>
<protein>
    <submittedName>
        <fullName evidence="2">Uncharacterized protein</fullName>
    </submittedName>
</protein>
<accession>A0A1B6CFT2</accession>
<feature type="region of interest" description="Disordered" evidence="1">
    <location>
        <begin position="50"/>
        <end position="80"/>
    </location>
</feature>
<feature type="region of interest" description="Disordered" evidence="1">
    <location>
        <begin position="100"/>
        <end position="132"/>
    </location>
</feature>
<name>A0A1B6CFT2_9HEMI</name>
<feature type="compositionally biased region" description="Basic and acidic residues" evidence="1">
    <location>
        <begin position="115"/>
        <end position="127"/>
    </location>
</feature>
<proteinExistence type="predicted"/>